<evidence type="ECO:0000313" key="3">
    <source>
        <dbReference type="EMBL" id="MFC5366610.1"/>
    </source>
</evidence>
<comment type="caution">
    <text evidence="3">The sequence shown here is derived from an EMBL/GenBank/DDBJ whole genome shotgun (WGS) entry which is preliminary data.</text>
</comment>
<dbReference type="InterPro" id="IPR055832">
    <property type="entry name" value="DUF7409"/>
</dbReference>
<reference evidence="3 4" key="1">
    <citation type="journal article" date="2019" name="Int. J. Syst. Evol. Microbiol.">
        <title>The Global Catalogue of Microorganisms (GCM) 10K type strain sequencing project: providing services to taxonomists for standard genome sequencing and annotation.</title>
        <authorList>
            <consortium name="The Broad Institute Genomics Platform"/>
            <consortium name="The Broad Institute Genome Sequencing Center for Infectious Disease"/>
            <person name="Wu L."/>
            <person name="Ma J."/>
        </authorList>
    </citation>
    <scope>NUCLEOTIDE SEQUENCE [LARGE SCALE GENOMIC DNA]</scope>
    <source>
        <strain evidence="3 4">CGMCC 1.12237</strain>
    </source>
</reference>
<dbReference type="Gene3D" id="1.10.150.20">
    <property type="entry name" value="5' to 3' exonuclease, C-terminal subdomain"/>
    <property type="match status" value="1"/>
</dbReference>
<dbReference type="InterPro" id="IPR010995">
    <property type="entry name" value="DNA_repair_Rad51/TF_NusA_a-hlx"/>
</dbReference>
<evidence type="ECO:0000256" key="1">
    <source>
        <dbReference type="SAM" id="MobiDB-lite"/>
    </source>
</evidence>
<name>A0ABD5R9L6_9EURY</name>
<dbReference type="SUPFAM" id="SSF47794">
    <property type="entry name" value="Rad51 N-terminal domain-like"/>
    <property type="match status" value="1"/>
</dbReference>
<proteinExistence type="predicted"/>
<keyword evidence="4" id="KW-1185">Reference proteome</keyword>
<protein>
    <submittedName>
        <fullName evidence="3">Helix-hairpin-helix domain-containing protein</fullName>
    </submittedName>
</protein>
<feature type="region of interest" description="Disordered" evidence="1">
    <location>
        <begin position="99"/>
        <end position="193"/>
    </location>
</feature>
<accession>A0ABD5R9L6</accession>
<dbReference type="RefSeq" id="WP_227228050.1">
    <property type="nucleotide sequence ID" value="NZ_JAJCVJ010000001.1"/>
</dbReference>
<organism evidence="3 4">
    <name type="scientific">Salinirubrum litoreum</name>
    <dbReference type="NCBI Taxonomy" id="1126234"/>
    <lineage>
        <taxon>Archaea</taxon>
        <taxon>Methanobacteriati</taxon>
        <taxon>Methanobacteriota</taxon>
        <taxon>Stenosarchaea group</taxon>
        <taxon>Halobacteria</taxon>
        <taxon>Halobacteriales</taxon>
        <taxon>Haloferacaceae</taxon>
        <taxon>Salinirubrum</taxon>
    </lineage>
</organism>
<dbReference type="Pfam" id="PF24158">
    <property type="entry name" value="DUF7409"/>
    <property type="match status" value="1"/>
</dbReference>
<dbReference type="Proteomes" id="UP001596201">
    <property type="component" value="Unassembled WGS sequence"/>
</dbReference>
<feature type="domain" description="DUF7409" evidence="2">
    <location>
        <begin position="24"/>
        <end position="70"/>
    </location>
</feature>
<dbReference type="AlphaFoldDB" id="A0ABD5R9L6"/>
<feature type="compositionally biased region" description="Basic and acidic residues" evidence="1">
    <location>
        <begin position="1"/>
        <end position="13"/>
    </location>
</feature>
<evidence type="ECO:0000259" key="2">
    <source>
        <dbReference type="Pfam" id="PF24158"/>
    </source>
</evidence>
<sequence>MTDTAETDHETAADGRSVTEPTDLKFVGPATAEVVTAAAFDATDVAAKRVSYSMLVEAGVNPGVAAKIRRCHSLSWSFDSGGGLDRRSEQVRGLQDDERAWVAASSGDWAESADEAGGTGDGTEEAGAGRDEDWTPGDGPATGSAGDDEATTGDWTPGDWGDAGASVDETETSGDATADGSGDAVAAESAWRERSVPTPVTVIDGLVSDDAEQLADAGVTSVRSLATCTPELVADLLGFEQSRVETWQERATDRLD</sequence>
<dbReference type="EMBL" id="JBHSKX010000001">
    <property type="protein sequence ID" value="MFC5366610.1"/>
    <property type="molecule type" value="Genomic_DNA"/>
</dbReference>
<gene>
    <name evidence="3" type="ORF">ACFPJ5_06635</name>
</gene>
<feature type="region of interest" description="Disordered" evidence="1">
    <location>
        <begin position="1"/>
        <end position="22"/>
    </location>
</feature>
<evidence type="ECO:0000313" key="4">
    <source>
        <dbReference type="Proteomes" id="UP001596201"/>
    </source>
</evidence>